<organism evidence="9 10">
    <name type="scientific">Siculibacillus lacustris</name>
    <dbReference type="NCBI Taxonomy" id="1549641"/>
    <lineage>
        <taxon>Bacteria</taxon>
        <taxon>Pseudomonadati</taxon>
        <taxon>Pseudomonadota</taxon>
        <taxon>Alphaproteobacteria</taxon>
        <taxon>Hyphomicrobiales</taxon>
        <taxon>Ancalomicrobiaceae</taxon>
        <taxon>Siculibacillus</taxon>
    </lineage>
</organism>
<feature type="transmembrane region" description="Helical" evidence="7">
    <location>
        <begin position="105"/>
        <end position="128"/>
    </location>
</feature>
<comment type="caution">
    <text evidence="9">The sequence shown here is derived from an EMBL/GenBank/DDBJ whole genome shotgun (WGS) entry which is preliminary data.</text>
</comment>
<evidence type="ECO:0000256" key="5">
    <source>
        <dbReference type="ARBA" id="ARBA00022989"/>
    </source>
</evidence>
<dbReference type="RefSeq" id="WP_131311141.1">
    <property type="nucleotide sequence ID" value="NZ_SJFN01000035.1"/>
</dbReference>
<dbReference type="InterPro" id="IPR006311">
    <property type="entry name" value="TAT_signal"/>
</dbReference>
<reference evidence="9 10" key="1">
    <citation type="submission" date="2019-02" db="EMBL/GenBank/DDBJ databases">
        <title>Siculibacillus lacustris gen. nov., sp. nov., a new rosette-forming bacterium isolated from a freshwater crater lake (Lake St. Ana, Romania).</title>
        <authorList>
            <person name="Felfoldi T."/>
            <person name="Marton Z."/>
            <person name="Szabo A."/>
            <person name="Mentes A."/>
            <person name="Boka K."/>
            <person name="Marialigeti K."/>
            <person name="Mathe I."/>
            <person name="Koncz M."/>
            <person name="Schumann P."/>
            <person name="Toth E."/>
        </authorList>
    </citation>
    <scope>NUCLEOTIDE SEQUENCE [LARGE SCALE GENOMIC DNA]</scope>
    <source>
        <strain evidence="9 10">SA-279</strain>
    </source>
</reference>
<comment type="subcellular location">
    <subcellularLocation>
        <location evidence="1">Cell membrane</location>
        <topology evidence="1">Multi-pass membrane protein</topology>
    </subcellularLocation>
</comment>
<feature type="transmembrane region" description="Helical" evidence="7">
    <location>
        <begin position="49"/>
        <end position="69"/>
    </location>
</feature>
<dbReference type="InterPro" id="IPR036259">
    <property type="entry name" value="MFS_trans_sf"/>
</dbReference>
<evidence type="ECO:0000259" key="8">
    <source>
        <dbReference type="PROSITE" id="PS50850"/>
    </source>
</evidence>
<feature type="transmembrane region" description="Helical" evidence="7">
    <location>
        <begin position="140"/>
        <end position="161"/>
    </location>
</feature>
<feature type="transmembrane region" description="Helical" evidence="7">
    <location>
        <begin position="332"/>
        <end position="351"/>
    </location>
</feature>
<dbReference type="Pfam" id="PF07690">
    <property type="entry name" value="MFS_1"/>
    <property type="match status" value="1"/>
</dbReference>
<dbReference type="EMBL" id="SJFN01000035">
    <property type="protein sequence ID" value="TBW34302.1"/>
    <property type="molecule type" value="Genomic_DNA"/>
</dbReference>
<dbReference type="PROSITE" id="PS51318">
    <property type="entry name" value="TAT"/>
    <property type="match status" value="1"/>
</dbReference>
<keyword evidence="2" id="KW-0813">Transport</keyword>
<accession>A0A4Q9VI33</accession>
<feature type="transmembrane region" description="Helical" evidence="7">
    <location>
        <begin position="271"/>
        <end position="292"/>
    </location>
</feature>
<gene>
    <name evidence="9" type="ORF">EYW49_18650</name>
</gene>
<sequence>MTAAPPLQSRTRLLALAAVIAAAAAVATGLSLGLPLLAMVMQARGHSASWIGLNTAVGGLAALAATPLVTPLARRIGPSRLLIASLGAAVATFAAFPLVESTAGWFALRVVFHAGLTGTFVMSEFWIVSLAPPDRRGLSIGLYGTAFSLGLSIGPTVLGLVGSTGPAPFAIGTALLGIALVPLIAARHVEPVLEHASALSVMDHVRAAPEAMAGAFVFGAVEAGGLSILPLWGLGVGLGEARSALLLTAIGLGTVALQIPLGLLADRVDRIRLLAAASVVGAIGAAALPFVVGDFAVTMALLFVWGGFGTGLYTVGLAVLGARRAGADLAGANAAFVLMYGLGMVVGPLAIGRGLDLAPYFGLPVAIAGFFVAHLAVLAVARRRQT</sequence>
<dbReference type="CDD" id="cd17477">
    <property type="entry name" value="MFS_YcaD_like"/>
    <property type="match status" value="1"/>
</dbReference>
<keyword evidence="3" id="KW-1003">Cell membrane</keyword>
<dbReference type="PANTHER" id="PTHR23521:SF2">
    <property type="entry name" value="TRANSPORTER MFS SUPERFAMILY"/>
    <property type="match status" value="1"/>
</dbReference>
<evidence type="ECO:0000256" key="2">
    <source>
        <dbReference type="ARBA" id="ARBA00022448"/>
    </source>
</evidence>
<dbReference type="PROSITE" id="PS50850">
    <property type="entry name" value="MFS"/>
    <property type="match status" value="1"/>
</dbReference>
<dbReference type="InterPro" id="IPR047200">
    <property type="entry name" value="MFS_YcaD-like"/>
</dbReference>
<evidence type="ECO:0000256" key="3">
    <source>
        <dbReference type="ARBA" id="ARBA00022475"/>
    </source>
</evidence>
<dbReference type="Proteomes" id="UP000292781">
    <property type="component" value="Unassembled WGS sequence"/>
</dbReference>
<evidence type="ECO:0000313" key="9">
    <source>
        <dbReference type="EMBL" id="TBW34302.1"/>
    </source>
</evidence>
<evidence type="ECO:0000256" key="1">
    <source>
        <dbReference type="ARBA" id="ARBA00004651"/>
    </source>
</evidence>
<evidence type="ECO:0000256" key="7">
    <source>
        <dbReference type="SAM" id="Phobius"/>
    </source>
</evidence>
<protein>
    <submittedName>
        <fullName evidence="9">MFS transporter</fullName>
    </submittedName>
</protein>
<dbReference type="InterPro" id="IPR020846">
    <property type="entry name" value="MFS_dom"/>
</dbReference>
<feature type="domain" description="Major facilitator superfamily (MFS) profile" evidence="8">
    <location>
        <begin position="13"/>
        <end position="386"/>
    </location>
</feature>
<dbReference type="GO" id="GO:0005886">
    <property type="term" value="C:plasma membrane"/>
    <property type="evidence" value="ECO:0007669"/>
    <property type="project" value="UniProtKB-SubCell"/>
</dbReference>
<feature type="transmembrane region" description="Helical" evidence="7">
    <location>
        <begin position="81"/>
        <end position="99"/>
    </location>
</feature>
<feature type="transmembrane region" description="Helical" evidence="7">
    <location>
        <begin position="357"/>
        <end position="381"/>
    </location>
</feature>
<keyword evidence="4 7" id="KW-0812">Transmembrane</keyword>
<feature type="transmembrane region" description="Helical" evidence="7">
    <location>
        <begin position="244"/>
        <end position="264"/>
    </location>
</feature>
<dbReference type="OrthoDB" id="9797524at2"/>
<name>A0A4Q9VI33_9HYPH</name>
<dbReference type="SUPFAM" id="SSF103473">
    <property type="entry name" value="MFS general substrate transporter"/>
    <property type="match status" value="1"/>
</dbReference>
<feature type="transmembrane region" description="Helical" evidence="7">
    <location>
        <begin position="298"/>
        <end position="320"/>
    </location>
</feature>
<evidence type="ECO:0000256" key="6">
    <source>
        <dbReference type="ARBA" id="ARBA00023136"/>
    </source>
</evidence>
<dbReference type="PANTHER" id="PTHR23521">
    <property type="entry name" value="TRANSPORTER MFS SUPERFAMILY"/>
    <property type="match status" value="1"/>
</dbReference>
<dbReference type="InterPro" id="IPR011701">
    <property type="entry name" value="MFS"/>
</dbReference>
<feature type="transmembrane region" description="Helical" evidence="7">
    <location>
        <begin position="167"/>
        <end position="186"/>
    </location>
</feature>
<evidence type="ECO:0000256" key="4">
    <source>
        <dbReference type="ARBA" id="ARBA00022692"/>
    </source>
</evidence>
<proteinExistence type="predicted"/>
<dbReference type="AlphaFoldDB" id="A0A4Q9VI33"/>
<keyword evidence="10" id="KW-1185">Reference proteome</keyword>
<dbReference type="Gene3D" id="1.20.1250.20">
    <property type="entry name" value="MFS general substrate transporter like domains"/>
    <property type="match status" value="2"/>
</dbReference>
<feature type="transmembrane region" description="Helical" evidence="7">
    <location>
        <begin position="207"/>
        <end position="232"/>
    </location>
</feature>
<keyword evidence="6 7" id="KW-0472">Membrane</keyword>
<keyword evidence="5 7" id="KW-1133">Transmembrane helix</keyword>
<dbReference type="GO" id="GO:0022857">
    <property type="term" value="F:transmembrane transporter activity"/>
    <property type="evidence" value="ECO:0007669"/>
    <property type="project" value="InterPro"/>
</dbReference>
<evidence type="ECO:0000313" key="10">
    <source>
        <dbReference type="Proteomes" id="UP000292781"/>
    </source>
</evidence>